<protein>
    <recommendedName>
        <fullName evidence="1">YlxR domain-containing protein</fullName>
    </recommendedName>
</protein>
<keyword evidence="3" id="KW-1185">Reference proteome</keyword>
<accession>A0A542E3P9</accession>
<proteinExistence type="predicted"/>
<reference evidence="2 3" key="1">
    <citation type="submission" date="2019-06" db="EMBL/GenBank/DDBJ databases">
        <title>Sequencing the genomes of 1000 actinobacteria strains.</title>
        <authorList>
            <person name="Klenk H.-P."/>
        </authorList>
    </citation>
    <scope>NUCLEOTIDE SEQUENCE [LARGE SCALE GENOMIC DNA]</scope>
    <source>
        <strain evidence="2 3">DSM 18607</strain>
    </source>
</reference>
<evidence type="ECO:0000313" key="2">
    <source>
        <dbReference type="EMBL" id="TQJ09968.1"/>
    </source>
</evidence>
<dbReference type="Gene3D" id="3.30.1230.10">
    <property type="entry name" value="YlxR-like"/>
    <property type="match status" value="1"/>
</dbReference>
<evidence type="ECO:0000259" key="1">
    <source>
        <dbReference type="Pfam" id="PF04296"/>
    </source>
</evidence>
<dbReference type="AlphaFoldDB" id="A0A542E3P9"/>
<evidence type="ECO:0000313" key="3">
    <source>
        <dbReference type="Proteomes" id="UP000317893"/>
    </source>
</evidence>
<gene>
    <name evidence="2" type="ORF">FB458_3085</name>
</gene>
<dbReference type="PANTHER" id="PTHR34215:SF1">
    <property type="entry name" value="YLXR DOMAIN-CONTAINING PROTEIN"/>
    <property type="match status" value="1"/>
</dbReference>
<sequence>MGCRRTDSREVLLRVVVVEQREGVPLLTVDPARRLAGRGAWLHPDTGCLEQAVRRKAFTRALRASSGLDAGPVADHLAALAGSTTSVTDGSG</sequence>
<name>A0A542E3P9_9MICO</name>
<dbReference type="InterPro" id="IPR035931">
    <property type="entry name" value="YlxR-like_sf"/>
</dbReference>
<dbReference type="SUPFAM" id="SSF64376">
    <property type="entry name" value="YlxR-like"/>
    <property type="match status" value="1"/>
</dbReference>
<feature type="domain" description="YlxR" evidence="1">
    <location>
        <begin position="1"/>
        <end position="65"/>
    </location>
</feature>
<dbReference type="RefSeq" id="WP_281286106.1">
    <property type="nucleotide sequence ID" value="NZ_BAAAPR010000007.1"/>
</dbReference>
<dbReference type="Pfam" id="PF04296">
    <property type="entry name" value="YlxR"/>
    <property type="match status" value="1"/>
</dbReference>
<dbReference type="PANTHER" id="PTHR34215">
    <property type="entry name" value="BLL0784 PROTEIN"/>
    <property type="match status" value="1"/>
</dbReference>
<dbReference type="Proteomes" id="UP000317893">
    <property type="component" value="Unassembled WGS sequence"/>
</dbReference>
<organism evidence="2 3">
    <name type="scientific">Lapillicoccus jejuensis</name>
    <dbReference type="NCBI Taxonomy" id="402171"/>
    <lineage>
        <taxon>Bacteria</taxon>
        <taxon>Bacillati</taxon>
        <taxon>Actinomycetota</taxon>
        <taxon>Actinomycetes</taxon>
        <taxon>Micrococcales</taxon>
        <taxon>Intrasporangiaceae</taxon>
        <taxon>Lapillicoccus</taxon>
    </lineage>
</organism>
<dbReference type="EMBL" id="VFMN01000001">
    <property type="protein sequence ID" value="TQJ09968.1"/>
    <property type="molecule type" value="Genomic_DNA"/>
</dbReference>
<comment type="caution">
    <text evidence="2">The sequence shown here is derived from an EMBL/GenBank/DDBJ whole genome shotgun (WGS) entry which is preliminary data.</text>
</comment>
<dbReference type="InterPro" id="IPR007393">
    <property type="entry name" value="YlxR_dom"/>
</dbReference>
<dbReference type="InterPro" id="IPR037465">
    <property type="entry name" value="YlxR"/>
</dbReference>